<proteinExistence type="predicted"/>
<dbReference type="Proteomes" id="UP000652761">
    <property type="component" value="Unassembled WGS sequence"/>
</dbReference>
<evidence type="ECO:0000313" key="3">
    <source>
        <dbReference type="EMBL" id="MQL94541.1"/>
    </source>
</evidence>
<dbReference type="OrthoDB" id="626667at2759"/>
<feature type="transmembrane region" description="Helical" evidence="2">
    <location>
        <begin position="523"/>
        <end position="544"/>
    </location>
</feature>
<feature type="region of interest" description="Disordered" evidence="1">
    <location>
        <begin position="1"/>
        <end position="36"/>
    </location>
</feature>
<gene>
    <name evidence="3" type="ORF">Taro_027201</name>
</gene>
<dbReference type="EMBL" id="NMUH01001689">
    <property type="protein sequence ID" value="MQL94541.1"/>
    <property type="molecule type" value="Genomic_DNA"/>
</dbReference>
<evidence type="ECO:0000256" key="1">
    <source>
        <dbReference type="SAM" id="MobiDB-lite"/>
    </source>
</evidence>
<keyword evidence="2" id="KW-0472">Membrane</keyword>
<dbReference type="InterPro" id="IPR004158">
    <property type="entry name" value="DUF247_pln"/>
</dbReference>
<keyword evidence="2" id="KW-0812">Transmembrane</keyword>
<comment type="caution">
    <text evidence="3">The sequence shown here is derived from an EMBL/GenBank/DDBJ whole genome shotgun (WGS) entry which is preliminary data.</text>
</comment>
<dbReference type="PANTHER" id="PTHR31170:SF25">
    <property type="entry name" value="BNAA09G04570D PROTEIN"/>
    <property type="match status" value="1"/>
</dbReference>
<protein>
    <submittedName>
        <fullName evidence="3">Uncharacterized protein</fullName>
    </submittedName>
</protein>
<accession>A0A843VDC6</accession>
<dbReference type="Pfam" id="PF03140">
    <property type="entry name" value="DUF247"/>
    <property type="match status" value="1"/>
</dbReference>
<keyword evidence="2" id="KW-1133">Transmembrane helix</keyword>
<dbReference type="AlphaFoldDB" id="A0A843VDC6"/>
<sequence>MTPPADGDGPETSMGPAALGTAPEPPTGTDDGPLQAGDTVLEVATLGGAAEVEMTPRVASLETGGQRAHEIVHHDGSCGPAAAAAASSHITIRDPLEDRIWKEMQEVPAVEEQPCIWRVHPSIRRQDAEAYEPKLISIGPLHRNNKSLLPMEQIKLTYLMKLLDRSKENNILSNYIKEARECEAKARKQYAEKIAMNVDDFVRMLVLDGCFIIEYFIKRIFDETKETAQLSGVRWGFSHLRRDLMLLENQIPFFVLVKLGSKTTIPFSGERKDPLTLMDIALGFLKVKLPKEQHPIPNKVYHLLHLHHLCLNPTSGTEEPRHCTFVHCLLYPFKNATHLISLLFFGLLYLLLIHKWPCCYFPKKGSGVPRMIPCATELHKAGVKFRRKEGVSSYLKVSFAHGILEIPFLRVQESTSSELRNFIALEQCCPQVGSYFTSYAVFMDNIINTENDVAILEKYRIIESKLGNDEEVAKMFNALCNGTHLDYKTHDNAALFTSVTAYCEVPHHRWRASLKGRYFGNPWSIISLVAGILLLFFAAVQSYYTAFPKRSSP</sequence>
<keyword evidence="4" id="KW-1185">Reference proteome</keyword>
<evidence type="ECO:0000256" key="2">
    <source>
        <dbReference type="SAM" id="Phobius"/>
    </source>
</evidence>
<evidence type="ECO:0000313" key="4">
    <source>
        <dbReference type="Proteomes" id="UP000652761"/>
    </source>
</evidence>
<dbReference type="PANTHER" id="PTHR31170">
    <property type="entry name" value="BNAC04G53230D PROTEIN"/>
    <property type="match status" value="1"/>
</dbReference>
<reference evidence="3" key="1">
    <citation type="submission" date="2017-07" db="EMBL/GenBank/DDBJ databases">
        <title>Taro Niue Genome Assembly and Annotation.</title>
        <authorList>
            <person name="Atibalentja N."/>
            <person name="Keating K."/>
            <person name="Fields C.J."/>
        </authorList>
    </citation>
    <scope>NUCLEOTIDE SEQUENCE</scope>
    <source>
        <strain evidence="3">Niue_2</strain>
        <tissue evidence="3">Leaf</tissue>
    </source>
</reference>
<name>A0A843VDC6_COLES</name>
<organism evidence="3 4">
    <name type="scientific">Colocasia esculenta</name>
    <name type="common">Wild taro</name>
    <name type="synonym">Arum esculentum</name>
    <dbReference type="NCBI Taxonomy" id="4460"/>
    <lineage>
        <taxon>Eukaryota</taxon>
        <taxon>Viridiplantae</taxon>
        <taxon>Streptophyta</taxon>
        <taxon>Embryophyta</taxon>
        <taxon>Tracheophyta</taxon>
        <taxon>Spermatophyta</taxon>
        <taxon>Magnoliopsida</taxon>
        <taxon>Liliopsida</taxon>
        <taxon>Araceae</taxon>
        <taxon>Aroideae</taxon>
        <taxon>Colocasieae</taxon>
        <taxon>Colocasia</taxon>
    </lineage>
</organism>
<feature type="transmembrane region" description="Helical" evidence="2">
    <location>
        <begin position="336"/>
        <end position="354"/>
    </location>
</feature>